<feature type="region of interest" description="Disordered" evidence="1">
    <location>
        <begin position="83"/>
        <end position="115"/>
    </location>
</feature>
<dbReference type="EMBL" id="JRES01000171">
    <property type="protein sequence ID" value="KNC33633.1"/>
    <property type="molecule type" value="Genomic_DNA"/>
</dbReference>
<protein>
    <submittedName>
        <fullName evidence="2">Uncharacterized protein</fullName>
    </submittedName>
</protein>
<feature type="compositionally biased region" description="Polar residues" evidence="1">
    <location>
        <begin position="202"/>
        <end position="225"/>
    </location>
</feature>
<feature type="region of interest" description="Disordered" evidence="1">
    <location>
        <begin position="337"/>
        <end position="401"/>
    </location>
</feature>
<gene>
    <name evidence="2" type="ORF">FF38_08766</name>
</gene>
<feature type="region of interest" description="Disordered" evidence="1">
    <location>
        <begin position="202"/>
        <end position="227"/>
    </location>
</feature>
<proteinExistence type="predicted"/>
<feature type="compositionally biased region" description="Pro residues" evidence="1">
    <location>
        <begin position="86"/>
        <end position="97"/>
    </location>
</feature>
<comment type="caution">
    <text evidence="2">The sequence shown here is derived from an EMBL/GenBank/DDBJ whole genome shotgun (WGS) entry which is preliminary data.</text>
</comment>
<dbReference type="OrthoDB" id="7744547at2759"/>
<reference evidence="2 3" key="1">
    <citation type="journal article" date="2015" name="Nat. Commun.">
        <title>Lucilia cuprina genome unlocks parasitic fly biology to underpin future interventions.</title>
        <authorList>
            <person name="Anstead C.A."/>
            <person name="Korhonen P.K."/>
            <person name="Young N.D."/>
            <person name="Hall R.S."/>
            <person name="Jex A.R."/>
            <person name="Murali S.C."/>
            <person name="Hughes D.S."/>
            <person name="Lee S.F."/>
            <person name="Perry T."/>
            <person name="Stroehlein A.J."/>
            <person name="Ansell B.R."/>
            <person name="Breugelmans B."/>
            <person name="Hofmann A."/>
            <person name="Qu J."/>
            <person name="Dugan S."/>
            <person name="Lee S.L."/>
            <person name="Chao H."/>
            <person name="Dinh H."/>
            <person name="Han Y."/>
            <person name="Doddapaneni H.V."/>
            <person name="Worley K.C."/>
            <person name="Muzny D.M."/>
            <person name="Ioannidis P."/>
            <person name="Waterhouse R.M."/>
            <person name="Zdobnov E.M."/>
            <person name="James P.J."/>
            <person name="Bagnall N.H."/>
            <person name="Kotze A.C."/>
            <person name="Gibbs R.A."/>
            <person name="Richards S."/>
            <person name="Batterham P."/>
            <person name="Gasser R.B."/>
        </authorList>
    </citation>
    <scope>NUCLEOTIDE SEQUENCE [LARGE SCALE GENOMIC DNA]</scope>
    <source>
        <strain evidence="2 3">LS</strain>
        <tissue evidence="2">Full body</tissue>
    </source>
</reference>
<feature type="compositionally biased region" description="Low complexity" evidence="1">
    <location>
        <begin position="382"/>
        <end position="401"/>
    </location>
</feature>
<organism evidence="2 3">
    <name type="scientific">Lucilia cuprina</name>
    <name type="common">Green bottle fly</name>
    <name type="synonym">Australian sheep blowfly</name>
    <dbReference type="NCBI Taxonomy" id="7375"/>
    <lineage>
        <taxon>Eukaryota</taxon>
        <taxon>Metazoa</taxon>
        <taxon>Ecdysozoa</taxon>
        <taxon>Arthropoda</taxon>
        <taxon>Hexapoda</taxon>
        <taxon>Insecta</taxon>
        <taxon>Pterygota</taxon>
        <taxon>Neoptera</taxon>
        <taxon>Endopterygota</taxon>
        <taxon>Diptera</taxon>
        <taxon>Brachycera</taxon>
        <taxon>Muscomorpha</taxon>
        <taxon>Oestroidea</taxon>
        <taxon>Calliphoridae</taxon>
        <taxon>Luciliinae</taxon>
        <taxon>Lucilia</taxon>
    </lineage>
</organism>
<accession>A0A0L0CMQ5</accession>
<dbReference type="AlphaFoldDB" id="A0A0L0CMQ5"/>
<keyword evidence="3" id="KW-1185">Reference proteome</keyword>
<evidence type="ECO:0000313" key="2">
    <source>
        <dbReference type="EMBL" id="KNC33633.1"/>
    </source>
</evidence>
<sequence length="456" mass="49972">MSFGSLYYPAYTAGLGSKPRFQNTHPFRNLVAAGSNMNNQWSGASGQSGYGLDPPDYDYHSGPPAHVPSGGSYSYQAASGTGYGPPAAPAGHPPPKPSLGVSGVGGKKGGGGKKGSSAMSALTLLSFLFFINVLQGCIKDHMDAMNPTVMVMTTNVIRKSFNKMGDMNSREQSSGYNPNSANIVMQPADLVAAAAAQAPSKVQSTGPSVNLQSPYSNNPGSNNKPVEQALPAVSYPTQPQPSPQYNYNTPEPEVPISYAKPHNHDPHKPDHYEHMSYYPPQQQTHSYNNQTLVAQHIPPYKQPALEQQYNYHHTEYNAQPVPQPSIIIPQYSNSQNPFYEHQNPDFSTPYKGDLKPQYGNMQNDYNYRKKYEVSPQSNTQTSPPWSSNIHSSSSSSSSVLSGPFRRASVIAVSPKTKWITVPAKITDRTNFDTIGEDLEEVLEHHDDRNAFRRRYN</sequence>
<name>A0A0L0CMQ5_LUCCU</name>
<dbReference type="Proteomes" id="UP000037069">
    <property type="component" value="Unassembled WGS sequence"/>
</dbReference>
<evidence type="ECO:0000313" key="3">
    <source>
        <dbReference type="Proteomes" id="UP000037069"/>
    </source>
</evidence>
<feature type="compositionally biased region" description="Gly residues" evidence="1">
    <location>
        <begin position="102"/>
        <end position="114"/>
    </location>
</feature>
<evidence type="ECO:0000256" key="1">
    <source>
        <dbReference type="SAM" id="MobiDB-lite"/>
    </source>
</evidence>